<accession>A0A2T0MDP6</accession>
<keyword evidence="1" id="KW-0812">Transmembrane</keyword>
<feature type="transmembrane region" description="Helical" evidence="1">
    <location>
        <begin position="15"/>
        <end position="39"/>
    </location>
</feature>
<organism evidence="2 3">
    <name type="scientific">Nonomuraea fuscirosea</name>
    <dbReference type="NCBI Taxonomy" id="1291556"/>
    <lineage>
        <taxon>Bacteria</taxon>
        <taxon>Bacillati</taxon>
        <taxon>Actinomycetota</taxon>
        <taxon>Actinomycetes</taxon>
        <taxon>Streptosporangiales</taxon>
        <taxon>Streptosporangiaceae</taxon>
        <taxon>Nonomuraea</taxon>
    </lineage>
</organism>
<dbReference type="Proteomes" id="UP000238312">
    <property type="component" value="Unassembled WGS sequence"/>
</dbReference>
<comment type="caution">
    <text evidence="2">The sequence shown here is derived from an EMBL/GenBank/DDBJ whole genome shotgun (WGS) entry which is preliminary data.</text>
</comment>
<dbReference type="EMBL" id="PVNG01000026">
    <property type="protein sequence ID" value="PRX55629.1"/>
    <property type="molecule type" value="Genomic_DNA"/>
</dbReference>
<name>A0A2T0MDP6_9ACTN</name>
<sequence length="52" mass="5284">MREIGSGGCVRGEGVLVFAMASGLMEMVMLVVVDGRLVVGIISRVGTMAAAS</sequence>
<evidence type="ECO:0000256" key="1">
    <source>
        <dbReference type="SAM" id="Phobius"/>
    </source>
</evidence>
<keyword evidence="1" id="KW-0472">Membrane</keyword>
<gene>
    <name evidence="2" type="ORF">B0I32_12689</name>
</gene>
<dbReference type="AlphaFoldDB" id="A0A2T0MDP6"/>
<proteinExistence type="predicted"/>
<evidence type="ECO:0000313" key="2">
    <source>
        <dbReference type="EMBL" id="PRX55629.1"/>
    </source>
</evidence>
<keyword evidence="3" id="KW-1185">Reference proteome</keyword>
<evidence type="ECO:0000313" key="3">
    <source>
        <dbReference type="Proteomes" id="UP000238312"/>
    </source>
</evidence>
<keyword evidence="1" id="KW-1133">Transmembrane helix</keyword>
<reference evidence="2 3" key="1">
    <citation type="submission" date="2018-03" db="EMBL/GenBank/DDBJ databases">
        <title>Genomic Encyclopedia of Type Strains, Phase III (KMG-III): the genomes of soil and plant-associated and newly described type strains.</title>
        <authorList>
            <person name="Whitman W."/>
        </authorList>
    </citation>
    <scope>NUCLEOTIDE SEQUENCE [LARGE SCALE GENOMIC DNA]</scope>
    <source>
        <strain evidence="2 3">CGMCC 4.7104</strain>
    </source>
</reference>
<protein>
    <submittedName>
        <fullName evidence="2">Uncharacterized protein</fullName>
    </submittedName>
</protein>